<evidence type="ECO:0000259" key="2">
    <source>
        <dbReference type="PROSITE" id="PS50943"/>
    </source>
</evidence>
<dbReference type="STRING" id="546871.SAMN04488543_3828"/>
<dbReference type="InterPro" id="IPR001387">
    <property type="entry name" value="Cro/C1-type_HTH"/>
</dbReference>
<reference evidence="3 4" key="1">
    <citation type="submission" date="2016-10" db="EMBL/GenBank/DDBJ databases">
        <authorList>
            <person name="de Groot N.N."/>
        </authorList>
    </citation>
    <scope>NUCLEOTIDE SEQUENCE [LARGE SCALE GENOMIC DNA]</scope>
    <source>
        <strain evidence="3 4">DSM 21741</strain>
    </source>
</reference>
<protein>
    <submittedName>
        <fullName evidence="3">Predicted ATPase</fullName>
    </submittedName>
</protein>
<dbReference type="CDD" id="cd00093">
    <property type="entry name" value="HTH_XRE"/>
    <property type="match status" value="1"/>
</dbReference>
<dbReference type="GO" id="GO:0003677">
    <property type="term" value="F:DNA binding"/>
    <property type="evidence" value="ECO:0007669"/>
    <property type="project" value="InterPro"/>
</dbReference>
<organism evidence="3 4">
    <name type="scientific">Friedmanniella luteola</name>
    <dbReference type="NCBI Taxonomy" id="546871"/>
    <lineage>
        <taxon>Bacteria</taxon>
        <taxon>Bacillati</taxon>
        <taxon>Actinomycetota</taxon>
        <taxon>Actinomycetes</taxon>
        <taxon>Propionibacteriales</taxon>
        <taxon>Nocardioidaceae</taxon>
        <taxon>Friedmanniella</taxon>
    </lineage>
</organism>
<evidence type="ECO:0000313" key="3">
    <source>
        <dbReference type="EMBL" id="SDT34051.1"/>
    </source>
</evidence>
<name>A0A1H1ZJQ1_9ACTN</name>
<sequence length="794" mass="83732">MLHEADGAAAPFAHRLRALRERVGLTQEELASRAGLTSHAVSALERGARTRPYPHTVRALATALELDGAEQAALIASLPSRRAPAATQPTPAPATPERRPTSSAPTPPPGVVVPPTPLHGRDGDLAALTSLVRSGRVRLVTLTGMGGVGKTRLAVALAAALADDFPDGVVQVALASVASPAAVLDTLGRALGLSGADGPDAVELVAAHLGRRCVLVLLDNLEHLVDAAADLGRLVALCPAVTVLVSSRAPLRVRGEHEYPVGPLALPSPDALTEQELAASPAGALVLDQVRAVAPGLELTPDRVQALATLCARLSGIPLALELATARLRLLTPRALLERLDSVLDSSSGARDLPERQRTMRATLDWSHGLLTPAQQLLFTVLSVFRGGATLDAVEQVVVASTALSAADVVEQLEVLVEQSMVVLRTGEDGRRRYTMLEPVAQYAQALLDGPLAQSASRAHAEVYRALARQAASGYEGADQVLWLARTEAEEPNLLVAVERGLTGGDPDTSGGIVWELWLYWWLRGQFRRGREQAERCLPAALTPAVLARVTLSAATMAYAGGDMPASARYWAEALRLGEELQDPEVVCKALAGTGLAALAVGDLTVAADRFRRALPACAEAGEPGIWMSSLTHVWLGTVVLLQGDPVGAEAQVHEGLEIARRRGDRLSTYVALYNLSQAALAAHEYRRARAYLEEGIVLSEQTVDLANLAYFLDSLAVVESVDGRHDRVPVLLGAARGFRDVVGGVYAYYVPDASLGAAAERQARAVLGAAAYDEAFDRGRDLDVTAAVRVALA</sequence>
<dbReference type="InterPro" id="IPR058852">
    <property type="entry name" value="HTH_77"/>
</dbReference>
<dbReference type="InterPro" id="IPR010982">
    <property type="entry name" value="Lambda_DNA-bd_dom_sf"/>
</dbReference>
<evidence type="ECO:0000256" key="1">
    <source>
        <dbReference type="SAM" id="MobiDB-lite"/>
    </source>
</evidence>
<dbReference type="PANTHER" id="PTHR47691">
    <property type="entry name" value="REGULATOR-RELATED"/>
    <property type="match status" value="1"/>
</dbReference>
<dbReference type="SUPFAM" id="SSF52540">
    <property type="entry name" value="P-loop containing nucleoside triphosphate hydrolases"/>
    <property type="match status" value="1"/>
</dbReference>
<dbReference type="AlphaFoldDB" id="A0A1H1ZJQ1"/>
<feature type="region of interest" description="Disordered" evidence="1">
    <location>
        <begin position="78"/>
        <end position="119"/>
    </location>
</feature>
<dbReference type="PANTHER" id="PTHR47691:SF3">
    <property type="entry name" value="HTH-TYPE TRANSCRIPTIONAL REGULATOR RV0890C-RELATED"/>
    <property type="match status" value="1"/>
</dbReference>
<feature type="compositionally biased region" description="Pro residues" evidence="1">
    <location>
        <begin position="105"/>
        <end position="117"/>
    </location>
</feature>
<gene>
    <name evidence="3" type="ORF">SAMN04488543_3828</name>
</gene>
<proteinExistence type="predicted"/>
<dbReference type="Gene3D" id="1.25.40.10">
    <property type="entry name" value="Tetratricopeptide repeat domain"/>
    <property type="match status" value="1"/>
</dbReference>
<evidence type="ECO:0000313" key="4">
    <source>
        <dbReference type="Proteomes" id="UP000199092"/>
    </source>
</evidence>
<dbReference type="Pfam" id="PF13401">
    <property type="entry name" value="AAA_22"/>
    <property type="match status" value="1"/>
</dbReference>
<dbReference type="Gene3D" id="1.10.260.40">
    <property type="entry name" value="lambda repressor-like DNA-binding domains"/>
    <property type="match status" value="1"/>
</dbReference>
<keyword evidence="4" id="KW-1185">Reference proteome</keyword>
<dbReference type="Pfam" id="PF25872">
    <property type="entry name" value="HTH_77"/>
    <property type="match status" value="1"/>
</dbReference>
<dbReference type="GO" id="GO:0016887">
    <property type="term" value="F:ATP hydrolysis activity"/>
    <property type="evidence" value="ECO:0007669"/>
    <property type="project" value="InterPro"/>
</dbReference>
<dbReference type="Proteomes" id="UP000199092">
    <property type="component" value="Chromosome I"/>
</dbReference>
<dbReference type="SMART" id="SM00530">
    <property type="entry name" value="HTH_XRE"/>
    <property type="match status" value="1"/>
</dbReference>
<dbReference type="SUPFAM" id="SSF47413">
    <property type="entry name" value="lambda repressor-like DNA-binding domains"/>
    <property type="match status" value="1"/>
</dbReference>
<dbReference type="RefSeq" id="WP_091414883.1">
    <property type="nucleotide sequence ID" value="NZ_LT629749.1"/>
</dbReference>
<dbReference type="Gene3D" id="3.40.50.300">
    <property type="entry name" value="P-loop containing nucleotide triphosphate hydrolases"/>
    <property type="match status" value="1"/>
</dbReference>
<accession>A0A1H1ZJQ1</accession>
<dbReference type="Pfam" id="PF13560">
    <property type="entry name" value="HTH_31"/>
    <property type="match status" value="1"/>
</dbReference>
<dbReference type="InterPro" id="IPR011990">
    <property type="entry name" value="TPR-like_helical_dom_sf"/>
</dbReference>
<dbReference type="SUPFAM" id="SSF48452">
    <property type="entry name" value="TPR-like"/>
    <property type="match status" value="1"/>
</dbReference>
<dbReference type="PROSITE" id="PS50943">
    <property type="entry name" value="HTH_CROC1"/>
    <property type="match status" value="1"/>
</dbReference>
<dbReference type="InterPro" id="IPR049945">
    <property type="entry name" value="AAA_22"/>
</dbReference>
<feature type="domain" description="HTH cro/C1-type" evidence="2">
    <location>
        <begin position="16"/>
        <end position="71"/>
    </location>
</feature>
<dbReference type="EMBL" id="LT629749">
    <property type="protein sequence ID" value="SDT34051.1"/>
    <property type="molecule type" value="Genomic_DNA"/>
</dbReference>
<feature type="compositionally biased region" description="Low complexity" evidence="1">
    <location>
        <begin position="79"/>
        <end position="89"/>
    </location>
</feature>
<dbReference type="PRINTS" id="PR00364">
    <property type="entry name" value="DISEASERSIST"/>
</dbReference>
<dbReference type="InterPro" id="IPR027417">
    <property type="entry name" value="P-loop_NTPase"/>
</dbReference>